<evidence type="ECO:0008006" key="3">
    <source>
        <dbReference type="Google" id="ProtNLM"/>
    </source>
</evidence>
<evidence type="ECO:0000313" key="1">
    <source>
        <dbReference type="EMBL" id="KWT71057.1"/>
    </source>
</evidence>
<name>A0A109BN80_HYPSL</name>
<dbReference type="AlphaFoldDB" id="A0A109BN80"/>
<comment type="caution">
    <text evidence="1">The sequence shown here is derived from an EMBL/GenBank/DDBJ whole genome shotgun (WGS) entry which is preliminary data.</text>
</comment>
<sequence length="121" mass="13874">MGLQGFAPQKNVERIPAVYWPGVSGALHLHWAFSCRELPPFAAGHFNYVFVRSMPDGERTPLFIGETANFIERMQDHEQWRNAICLGMNEVHVNLSADSYWGRRLIESDLLQTHRPPLNRG</sequence>
<evidence type="ECO:0000313" key="2">
    <source>
        <dbReference type="Proteomes" id="UP000059074"/>
    </source>
</evidence>
<organism evidence="1 2">
    <name type="scientific">Hyphomicrobium sulfonivorans</name>
    <dbReference type="NCBI Taxonomy" id="121290"/>
    <lineage>
        <taxon>Bacteria</taxon>
        <taxon>Pseudomonadati</taxon>
        <taxon>Pseudomonadota</taxon>
        <taxon>Alphaproteobacteria</taxon>
        <taxon>Hyphomicrobiales</taxon>
        <taxon>Hyphomicrobiaceae</taxon>
        <taxon>Hyphomicrobium</taxon>
    </lineage>
</organism>
<protein>
    <recommendedName>
        <fullName evidence="3">GIY-YIG domain-containing protein</fullName>
    </recommendedName>
</protein>
<dbReference type="STRING" id="121290.APY04_0719"/>
<accession>A0A109BN80</accession>
<dbReference type="Proteomes" id="UP000059074">
    <property type="component" value="Unassembled WGS sequence"/>
</dbReference>
<gene>
    <name evidence="1" type="ORF">APY04_0719</name>
</gene>
<dbReference type="EMBL" id="LMTR01000027">
    <property type="protein sequence ID" value="KWT71057.1"/>
    <property type="molecule type" value="Genomic_DNA"/>
</dbReference>
<proteinExistence type="predicted"/>
<dbReference type="PATRIC" id="fig|121290.4.peg.1193"/>
<keyword evidence="2" id="KW-1185">Reference proteome</keyword>
<reference evidence="1 2" key="1">
    <citation type="submission" date="2015-10" db="EMBL/GenBank/DDBJ databases">
        <title>Transcriptomic analysis of a linuron degrading triple-species bacterial consortium.</title>
        <authorList>
            <person name="Albers P."/>
        </authorList>
    </citation>
    <scope>NUCLEOTIDE SEQUENCE [LARGE SCALE GENOMIC DNA]</scope>
    <source>
        <strain evidence="1 2">WDL6</strain>
    </source>
</reference>